<keyword evidence="4" id="KW-1185">Reference proteome</keyword>
<proteinExistence type="predicted"/>
<dbReference type="SUPFAM" id="SSF53474">
    <property type="entry name" value="alpha/beta-Hydrolases"/>
    <property type="match status" value="1"/>
</dbReference>
<dbReference type="InterPro" id="IPR000073">
    <property type="entry name" value="AB_hydrolase_1"/>
</dbReference>
<dbReference type="Gene3D" id="3.40.50.1820">
    <property type="entry name" value="alpha/beta hydrolase"/>
    <property type="match status" value="1"/>
</dbReference>
<dbReference type="PANTHER" id="PTHR32268">
    <property type="entry name" value="HOMOSERINE O-ACETYLTRANSFERASE"/>
    <property type="match status" value="1"/>
</dbReference>
<dbReference type="RefSeq" id="WP_046561344.1">
    <property type="nucleotide sequence ID" value="NZ_CP010975.1"/>
</dbReference>
<keyword evidence="1" id="KW-0808">Transferase</keyword>
<dbReference type="GO" id="GO:0009086">
    <property type="term" value="P:methionine biosynthetic process"/>
    <property type="evidence" value="ECO:0007669"/>
    <property type="project" value="TreeGrafter"/>
</dbReference>
<name>A0A0F6RCQ8_9GAMM</name>
<accession>A0A0F6RCQ8</accession>
<organism evidence="3 4">
    <name type="scientific">Kangiella geojedonensis</name>
    <dbReference type="NCBI Taxonomy" id="914150"/>
    <lineage>
        <taxon>Bacteria</taxon>
        <taxon>Pseudomonadati</taxon>
        <taxon>Pseudomonadota</taxon>
        <taxon>Gammaproteobacteria</taxon>
        <taxon>Kangiellales</taxon>
        <taxon>Kangiellaceae</taxon>
        <taxon>Kangiella</taxon>
    </lineage>
</organism>
<evidence type="ECO:0000313" key="4">
    <source>
        <dbReference type="Proteomes" id="UP000034071"/>
    </source>
</evidence>
<dbReference type="InterPro" id="IPR008220">
    <property type="entry name" value="HAT_MetX-like"/>
</dbReference>
<dbReference type="HOGENOM" id="CLU_028760_3_0_6"/>
<dbReference type="OrthoDB" id="9800754at2"/>
<evidence type="ECO:0000259" key="2">
    <source>
        <dbReference type="Pfam" id="PF00561"/>
    </source>
</evidence>
<gene>
    <name evidence="3" type="ORF">TQ33_1296</name>
</gene>
<dbReference type="STRING" id="914150.TQ33_1296"/>
<dbReference type="GO" id="GO:0004414">
    <property type="term" value="F:homoserine O-acetyltransferase activity"/>
    <property type="evidence" value="ECO:0007669"/>
    <property type="project" value="TreeGrafter"/>
</dbReference>
<reference evidence="3 4" key="1">
    <citation type="submission" date="2015-02" db="EMBL/GenBank/DDBJ databases">
        <title>Complete genome sequence of Kangiella geojedonensis strain YCS-5T.</title>
        <authorList>
            <person name="Kim K.M."/>
        </authorList>
    </citation>
    <scope>NUCLEOTIDE SEQUENCE [LARGE SCALE GENOMIC DNA]</scope>
    <source>
        <strain evidence="3 4">YCS-5</strain>
    </source>
</reference>
<dbReference type="PATRIC" id="fig|914150.5.peg.1314"/>
<dbReference type="AlphaFoldDB" id="A0A0F6RCQ8"/>
<sequence length="366" mass="40333">MAVATNKTMSDSQLPAEVVHDSIAVRGKLALAVGPVASPLDIEYSIYGNLACPVIVVLGGITADRYVLGTKENNTNKATVKDKSSEQLGWWSQLEGANRALDTDEHCIVSFNYISRVAIKSSAGNKLGYNLTPSDQAVVLKHLLDVLGIHKPIKIIGSSYGGMVGLSFAEQFKANIEQFTCISASDRSTHTARAIRSIQKGIFELADNSIQKHQALSLARQLSILFYRTDEVFDTQFIDPATQTPLGKVINYDQTIYSYLNHQGQKFANKTSIGNYEALLDSIDAHNVSPKEILCDCSFIAVPNDRLVSYESMRRLAQNIKGKSEFYRLESIYGHDAFLKEFDQLNKLLKKILGESDESSTSYASC</sequence>
<dbReference type="PANTHER" id="PTHR32268:SF11">
    <property type="entry name" value="HOMOSERINE O-ACETYLTRANSFERASE"/>
    <property type="match status" value="1"/>
</dbReference>
<dbReference type="Proteomes" id="UP000034071">
    <property type="component" value="Chromosome"/>
</dbReference>
<dbReference type="KEGG" id="kge:TQ33_1296"/>
<protein>
    <recommendedName>
        <fullName evidence="2">AB hydrolase-1 domain-containing protein</fullName>
    </recommendedName>
</protein>
<dbReference type="EMBL" id="CP010975">
    <property type="protein sequence ID" value="AKE52251.1"/>
    <property type="molecule type" value="Genomic_DNA"/>
</dbReference>
<dbReference type="GO" id="GO:0009092">
    <property type="term" value="P:homoserine metabolic process"/>
    <property type="evidence" value="ECO:0007669"/>
    <property type="project" value="TreeGrafter"/>
</dbReference>
<feature type="domain" description="AB hydrolase-1" evidence="2">
    <location>
        <begin position="132"/>
        <end position="341"/>
    </location>
</feature>
<dbReference type="InterPro" id="IPR029058">
    <property type="entry name" value="AB_hydrolase_fold"/>
</dbReference>
<evidence type="ECO:0000313" key="3">
    <source>
        <dbReference type="EMBL" id="AKE52251.1"/>
    </source>
</evidence>
<evidence type="ECO:0000256" key="1">
    <source>
        <dbReference type="ARBA" id="ARBA00022679"/>
    </source>
</evidence>
<dbReference type="Pfam" id="PF00561">
    <property type="entry name" value="Abhydrolase_1"/>
    <property type="match status" value="1"/>
</dbReference>